<keyword evidence="3" id="KW-1185">Reference proteome</keyword>
<feature type="transmembrane region" description="Helical" evidence="1">
    <location>
        <begin position="62"/>
        <end position="80"/>
    </location>
</feature>
<dbReference type="AlphaFoldDB" id="A0A975IV30"/>
<evidence type="ECO:0000313" key="3">
    <source>
        <dbReference type="Proteomes" id="UP000676409"/>
    </source>
</evidence>
<evidence type="ECO:0000256" key="1">
    <source>
        <dbReference type="SAM" id="Phobius"/>
    </source>
</evidence>
<keyword evidence="1" id="KW-0472">Membrane</keyword>
<name>A0A975IV30_9CAUL</name>
<sequence length="206" mass="21645">MNEQISVLKNDLAFMRALAQEGRTPPPLGGAVLVSAGAFYGLASVVQWAAMVRLLPLSQSMVAGSWLLATVLFMICLFFLKRRLARTASAQTPGSRAVGLAWAGVGWSIFALFAAVAIVCWRTHSGIPTLLLPSIILALYGAAWTVATAVSGLKWTRLAAAGSYAMALVTAWMSVDPSVMLVYAAALVLLAVIPGIVLMRQPASAA</sequence>
<proteinExistence type="predicted"/>
<dbReference type="EMBL" id="CP073078">
    <property type="protein sequence ID" value="QUD86881.1"/>
    <property type="molecule type" value="Genomic_DNA"/>
</dbReference>
<protein>
    <submittedName>
        <fullName evidence="2">Uncharacterized protein</fullName>
    </submittedName>
</protein>
<feature type="transmembrane region" description="Helical" evidence="1">
    <location>
        <begin position="100"/>
        <end position="124"/>
    </location>
</feature>
<feature type="transmembrane region" description="Helical" evidence="1">
    <location>
        <begin position="130"/>
        <end position="151"/>
    </location>
</feature>
<dbReference type="Proteomes" id="UP000676409">
    <property type="component" value="Chromosome"/>
</dbReference>
<evidence type="ECO:0000313" key="2">
    <source>
        <dbReference type="EMBL" id="QUD86881.1"/>
    </source>
</evidence>
<feature type="transmembrane region" description="Helical" evidence="1">
    <location>
        <begin position="181"/>
        <end position="199"/>
    </location>
</feature>
<feature type="transmembrane region" description="Helical" evidence="1">
    <location>
        <begin position="158"/>
        <end position="175"/>
    </location>
</feature>
<organism evidence="2 3">
    <name type="scientific">Phenylobacterium montanum</name>
    <dbReference type="NCBI Taxonomy" id="2823693"/>
    <lineage>
        <taxon>Bacteria</taxon>
        <taxon>Pseudomonadati</taxon>
        <taxon>Pseudomonadota</taxon>
        <taxon>Alphaproteobacteria</taxon>
        <taxon>Caulobacterales</taxon>
        <taxon>Caulobacteraceae</taxon>
        <taxon>Phenylobacterium</taxon>
    </lineage>
</organism>
<dbReference type="RefSeq" id="WP_211936933.1">
    <property type="nucleotide sequence ID" value="NZ_CP073078.1"/>
</dbReference>
<dbReference type="KEGG" id="caul:KCG34_17630"/>
<keyword evidence="1" id="KW-0812">Transmembrane</keyword>
<reference evidence="2" key="1">
    <citation type="submission" date="2021-04" db="EMBL/GenBank/DDBJ databases">
        <title>The complete genome sequence of Caulobacter sp. S6.</title>
        <authorList>
            <person name="Tang Y."/>
            <person name="Ouyang W."/>
            <person name="Liu Q."/>
            <person name="Huang B."/>
            <person name="Guo Z."/>
            <person name="Lei P."/>
        </authorList>
    </citation>
    <scope>NUCLEOTIDE SEQUENCE</scope>
    <source>
        <strain evidence="2">S6</strain>
    </source>
</reference>
<gene>
    <name evidence="2" type="ORF">KCG34_17630</name>
</gene>
<keyword evidence="1" id="KW-1133">Transmembrane helix</keyword>
<accession>A0A975IV30</accession>
<feature type="transmembrane region" description="Helical" evidence="1">
    <location>
        <begin position="28"/>
        <end position="50"/>
    </location>
</feature>